<keyword evidence="1" id="KW-1133">Transmembrane helix</keyword>
<accession>A0AAF0WT64</accession>
<dbReference type="SUPFAM" id="SSF48403">
    <property type="entry name" value="Ankyrin repeat"/>
    <property type="match status" value="1"/>
</dbReference>
<keyword evidence="1" id="KW-0812">Transmembrane</keyword>
<feature type="domain" description="PGG" evidence="2">
    <location>
        <begin position="157"/>
        <end position="269"/>
    </location>
</feature>
<evidence type="ECO:0000259" key="2">
    <source>
        <dbReference type="Pfam" id="PF13962"/>
    </source>
</evidence>
<feature type="transmembrane region" description="Helical" evidence="1">
    <location>
        <begin position="277"/>
        <end position="302"/>
    </location>
</feature>
<feature type="transmembrane region" description="Helical" evidence="1">
    <location>
        <begin position="249"/>
        <end position="271"/>
    </location>
</feature>
<evidence type="ECO:0000313" key="3">
    <source>
        <dbReference type="EMBL" id="WOG94103.1"/>
    </source>
</evidence>
<evidence type="ECO:0000313" key="4">
    <source>
        <dbReference type="Proteomes" id="UP000077755"/>
    </source>
</evidence>
<dbReference type="PANTHER" id="PTHR24177">
    <property type="entry name" value="CASKIN"/>
    <property type="match status" value="1"/>
</dbReference>
<feature type="transmembrane region" description="Helical" evidence="1">
    <location>
        <begin position="202"/>
        <end position="228"/>
    </location>
</feature>
<keyword evidence="4" id="KW-1185">Reference proteome</keyword>
<feature type="transmembrane region" description="Helical" evidence="1">
    <location>
        <begin position="162"/>
        <end position="182"/>
    </location>
</feature>
<keyword evidence="1" id="KW-0472">Membrane</keyword>
<reference evidence="3" key="2">
    <citation type="submission" date="2022-03" db="EMBL/GenBank/DDBJ databases">
        <title>Draft title - Genomic analysis of global carrot germplasm unveils the trajectory of domestication and the origin of high carotenoid orange carrot.</title>
        <authorList>
            <person name="Iorizzo M."/>
            <person name="Ellison S."/>
            <person name="Senalik D."/>
            <person name="Macko-Podgorni A."/>
            <person name="Grzebelus D."/>
            <person name="Bostan H."/>
            <person name="Rolling W."/>
            <person name="Curaba J."/>
            <person name="Simon P."/>
        </authorList>
    </citation>
    <scope>NUCLEOTIDE SEQUENCE</scope>
    <source>
        <tissue evidence="3">Leaf</tissue>
    </source>
</reference>
<dbReference type="PANTHER" id="PTHR24177:SF365">
    <property type="entry name" value="ANKYRIN REPEAT-CONTAINING PROTEIN NPR4-LIKE ISOFORM X1"/>
    <property type="match status" value="1"/>
</dbReference>
<dbReference type="GO" id="GO:0016020">
    <property type="term" value="C:membrane"/>
    <property type="evidence" value="ECO:0007669"/>
    <property type="project" value="TreeGrafter"/>
</dbReference>
<evidence type="ECO:0000256" key="1">
    <source>
        <dbReference type="SAM" id="Phobius"/>
    </source>
</evidence>
<reference evidence="3" key="1">
    <citation type="journal article" date="2016" name="Nat. Genet.">
        <title>A high-quality carrot genome assembly provides new insights into carotenoid accumulation and asterid genome evolution.</title>
        <authorList>
            <person name="Iorizzo M."/>
            <person name="Ellison S."/>
            <person name="Senalik D."/>
            <person name="Zeng P."/>
            <person name="Satapoomin P."/>
            <person name="Huang J."/>
            <person name="Bowman M."/>
            <person name="Iovene M."/>
            <person name="Sanseverino W."/>
            <person name="Cavagnaro P."/>
            <person name="Yildiz M."/>
            <person name="Macko-Podgorni A."/>
            <person name="Moranska E."/>
            <person name="Grzebelus E."/>
            <person name="Grzebelus D."/>
            <person name="Ashrafi H."/>
            <person name="Zheng Z."/>
            <person name="Cheng S."/>
            <person name="Spooner D."/>
            <person name="Van Deynze A."/>
            <person name="Simon P."/>
        </authorList>
    </citation>
    <scope>NUCLEOTIDE SEQUENCE</scope>
    <source>
        <tissue evidence="3">Leaf</tissue>
    </source>
</reference>
<dbReference type="Proteomes" id="UP000077755">
    <property type="component" value="Chromosome 3"/>
</dbReference>
<gene>
    <name evidence="3" type="ORF">DCAR_0313395</name>
</gene>
<dbReference type="InterPro" id="IPR036770">
    <property type="entry name" value="Ankyrin_rpt-contain_sf"/>
</dbReference>
<dbReference type="InterPro" id="IPR026961">
    <property type="entry name" value="PGG_dom"/>
</dbReference>
<name>A0AAF0WT64_DAUCS</name>
<sequence length="323" mass="36147">MLNIIRVPSETGDKCQLLFVAAALGNTRFLVELLRLSPELLWKKDNNEHTIFHVAVLHRQENVYNLIYEIGSGKDIITSSRDSDGNSILHLAAMKPEQSRLHAVSGVALQMQRELLWFKEIETVVHPSLREMKNKQGKTPQDLFTEQHAELMEKGETWMKDTAAQCMVVAALIATMTFAAAFTLPGGTNGDNGQPIFKDRSAFIVFIITDAVSLFSSSASILMFLAILTARYAENDFLVSLPLKLMIGLLTLFISIATMMIVFSASFFLAYTKGVKWVPYLISFLAGLPVVMFAALLYPLFFSVVRSTYGSRHLFKPTKHVLY</sequence>
<dbReference type="EMBL" id="CP093345">
    <property type="protein sequence ID" value="WOG94103.1"/>
    <property type="molecule type" value="Genomic_DNA"/>
</dbReference>
<proteinExistence type="predicted"/>
<dbReference type="Pfam" id="PF13962">
    <property type="entry name" value="PGG"/>
    <property type="match status" value="1"/>
</dbReference>
<organism evidence="3 4">
    <name type="scientific">Daucus carota subsp. sativus</name>
    <name type="common">Carrot</name>
    <dbReference type="NCBI Taxonomy" id="79200"/>
    <lineage>
        <taxon>Eukaryota</taxon>
        <taxon>Viridiplantae</taxon>
        <taxon>Streptophyta</taxon>
        <taxon>Embryophyta</taxon>
        <taxon>Tracheophyta</taxon>
        <taxon>Spermatophyta</taxon>
        <taxon>Magnoliopsida</taxon>
        <taxon>eudicotyledons</taxon>
        <taxon>Gunneridae</taxon>
        <taxon>Pentapetalae</taxon>
        <taxon>asterids</taxon>
        <taxon>campanulids</taxon>
        <taxon>Apiales</taxon>
        <taxon>Apiaceae</taxon>
        <taxon>Apioideae</taxon>
        <taxon>Scandiceae</taxon>
        <taxon>Daucinae</taxon>
        <taxon>Daucus</taxon>
        <taxon>Daucus sect. Daucus</taxon>
    </lineage>
</organism>
<dbReference type="AlphaFoldDB" id="A0AAF0WT64"/>
<protein>
    <recommendedName>
        <fullName evidence="2">PGG domain-containing protein</fullName>
    </recommendedName>
</protein>
<dbReference type="Gene3D" id="1.25.40.20">
    <property type="entry name" value="Ankyrin repeat-containing domain"/>
    <property type="match status" value="1"/>
</dbReference>